<evidence type="ECO:0000256" key="2">
    <source>
        <dbReference type="ARBA" id="ARBA00023080"/>
    </source>
</evidence>
<evidence type="ECO:0000256" key="1">
    <source>
        <dbReference type="ARBA" id="ARBA00022801"/>
    </source>
</evidence>
<feature type="coiled-coil region" evidence="3">
    <location>
        <begin position="259"/>
        <end position="286"/>
    </location>
</feature>
<name>A0A081BF96_9HYPH</name>
<keyword evidence="1" id="KW-0378">Hydrolase</keyword>
<keyword evidence="7" id="KW-1185">Reference proteome</keyword>
<accession>A0A081BF96</accession>
<reference evidence="6 7" key="1">
    <citation type="submission" date="2014-07" db="EMBL/GenBank/DDBJ databases">
        <title>Tepidicaulis marinum gen. nov., sp. nov., a novel marine bacterium denitrifying nitrate to nitrous oxide strictly under microaerobic conditions.</title>
        <authorList>
            <person name="Takeuchi M."/>
            <person name="Yamagishi T."/>
            <person name="Kamagata Y."/>
            <person name="Oshima K."/>
            <person name="Hattori M."/>
            <person name="Katayama T."/>
            <person name="Hanada S."/>
            <person name="Tamaki H."/>
            <person name="Marumo K."/>
            <person name="Maeda H."/>
            <person name="Nedachi M."/>
            <person name="Iwasaki W."/>
            <person name="Suwa Y."/>
            <person name="Sakata S."/>
        </authorList>
    </citation>
    <scope>NUCLEOTIDE SEQUENCE [LARGE SCALE GENOMIC DNA]</scope>
    <source>
        <strain evidence="6 7">MA2</strain>
    </source>
</reference>
<feature type="transmembrane region" description="Helical" evidence="5">
    <location>
        <begin position="213"/>
        <end position="235"/>
    </location>
</feature>
<organism evidence="6 7">
    <name type="scientific">Tepidicaulis marinus</name>
    <dbReference type="NCBI Taxonomy" id="1333998"/>
    <lineage>
        <taxon>Bacteria</taxon>
        <taxon>Pseudomonadati</taxon>
        <taxon>Pseudomonadota</taxon>
        <taxon>Alphaproteobacteria</taxon>
        <taxon>Hyphomicrobiales</taxon>
        <taxon>Parvibaculaceae</taxon>
        <taxon>Tepidicaulis</taxon>
    </lineage>
</organism>
<dbReference type="AlphaFoldDB" id="A0A081BF96"/>
<dbReference type="InterPro" id="IPR033704">
    <property type="entry name" value="dUTPase_trimeric"/>
</dbReference>
<evidence type="ECO:0000256" key="3">
    <source>
        <dbReference type="SAM" id="Coils"/>
    </source>
</evidence>
<gene>
    <name evidence="6" type="ORF">M2A_3213</name>
</gene>
<dbReference type="CDD" id="cd07557">
    <property type="entry name" value="trimeric_dUTPase"/>
    <property type="match status" value="1"/>
</dbReference>
<keyword evidence="5" id="KW-0812">Transmembrane</keyword>
<evidence type="ECO:0000313" key="6">
    <source>
        <dbReference type="EMBL" id="GAK46714.1"/>
    </source>
</evidence>
<proteinExistence type="predicted"/>
<dbReference type="Proteomes" id="UP000028702">
    <property type="component" value="Unassembled WGS sequence"/>
</dbReference>
<keyword evidence="5" id="KW-0472">Membrane</keyword>
<keyword evidence="2" id="KW-0546">Nucleotide metabolism</keyword>
<evidence type="ECO:0000313" key="7">
    <source>
        <dbReference type="Proteomes" id="UP000028702"/>
    </source>
</evidence>
<feature type="region of interest" description="Disordered" evidence="4">
    <location>
        <begin position="295"/>
        <end position="316"/>
    </location>
</feature>
<dbReference type="InterPro" id="IPR011962">
    <property type="entry name" value="dCTP_deaminase"/>
</dbReference>
<dbReference type="Gene3D" id="2.70.40.10">
    <property type="match status" value="1"/>
</dbReference>
<feature type="compositionally biased region" description="Polar residues" evidence="4">
    <location>
        <begin position="306"/>
        <end position="316"/>
    </location>
</feature>
<dbReference type="STRING" id="1333998.M2A_3213"/>
<dbReference type="Pfam" id="PF22769">
    <property type="entry name" value="DCD"/>
    <property type="match status" value="1"/>
</dbReference>
<evidence type="ECO:0000256" key="5">
    <source>
        <dbReference type="SAM" id="Phobius"/>
    </source>
</evidence>
<comment type="caution">
    <text evidence="6">The sequence shown here is derived from an EMBL/GenBank/DDBJ whole genome shotgun (WGS) entry which is preliminary data.</text>
</comment>
<dbReference type="GO" id="GO:0008829">
    <property type="term" value="F:dCTP deaminase activity"/>
    <property type="evidence" value="ECO:0007669"/>
    <property type="project" value="InterPro"/>
</dbReference>
<dbReference type="SUPFAM" id="SSF51283">
    <property type="entry name" value="dUTPase-like"/>
    <property type="match status" value="1"/>
</dbReference>
<dbReference type="InterPro" id="IPR036157">
    <property type="entry name" value="dUTPase-like_sf"/>
</dbReference>
<protein>
    <submittedName>
        <fullName evidence="6">Conserved protein</fullName>
    </submittedName>
</protein>
<evidence type="ECO:0000256" key="4">
    <source>
        <dbReference type="SAM" id="MobiDB-lite"/>
    </source>
</evidence>
<dbReference type="GO" id="GO:0006229">
    <property type="term" value="P:dUTP biosynthetic process"/>
    <property type="evidence" value="ECO:0007669"/>
    <property type="project" value="InterPro"/>
</dbReference>
<keyword evidence="5" id="KW-1133">Transmembrane helix</keyword>
<dbReference type="eggNOG" id="COG0717">
    <property type="taxonomic scope" value="Bacteria"/>
</dbReference>
<sequence length="316" mass="34817">MLSDKTLLTQVLVNKAVHPLPGDWGQKAPNDEAWFSKDSPVQPSSIDLHVGYIYVPGTKGPCRMGGERNGHTSYELSPGHSVIVSTFERVTLSGQFGGLVFPPSRLSSKGILVANIGHIDPGHSGPLRFTIINMGARPVSFVREKDAVGTLMLFELDSESSRPLSTRFAGTGEKTRDEPNAEEIDALALYFAGIEERVREVALRQANRRVRNIAGGAFIVSLFVSVLLGYVGLMLTTGSSLAQKQFYLEEKLFDLSKENISLVNRLEQANRDIEDVRAKLNQNFSEIRGRADGRDRKLEADDLTEETSMPVTRTEN</sequence>
<keyword evidence="3" id="KW-0175">Coiled coil</keyword>
<dbReference type="EMBL" id="BBIO01000025">
    <property type="protein sequence ID" value="GAK46714.1"/>
    <property type="molecule type" value="Genomic_DNA"/>
</dbReference>